<dbReference type="SUPFAM" id="SSF52540">
    <property type="entry name" value="P-loop containing nucleoside triphosphate hydrolases"/>
    <property type="match status" value="1"/>
</dbReference>
<dbReference type="InterPro" id="IPR043964">
    <property type="entry name" value="P-loop_TraG"/>
</dbReference>
<dbReference type="Proteomes" id="UP001460679">
    <property type="component" value="Chromosome"/>
</dbReference>
<dbReference type="EMBL" id="CP148066">
    <property type="protein sequence ID" value="WXL28558.1"/>
    <property type="molecule type" value="Genomic_DNA"/>
</dbReference>
<keyword evidence="1" id="KW-0812">Transmembrane</keyword>
<name>A0ABZ2RNF0_9BACT</name>
<keyword evidence="4" id="KW-1185">Reference proteome</keyword>
<keyword evidence="1" id="KW-1133">Transmembrane helix</keyword>
<evidence type="ECO:0000313" key="3">
    <source>
        <dbReference type="EMBL" id="WXL28558.1"/>
    </source>
</evidence>
<feature type="domain" description="AAA+ ATPase" evidence="2">
    <location>
        <begin position="535"/>
        <end position="839"/>
    </location>
</feature>
<evidence type="ECO:0000259" key="2">
    <source>
        <dbReference type="SMART" id="SM00382"/>
    </source>
</evidence>
<organism evidence="3 4">
    <name type="scientific">[Mycoplasma] gypis</name>
    <dbReference type="NCBI Taxonomy" id="92404"/>
    <lineage>
        <taxon>Bacteria</taxon>
        <taxon>Bacillati</taxon>
        <taxon>Mycoplasmatota</taxon>
        <taxon>Mycoplasmoidales</taxon>
        <taxon>Metamycoplasmataceae</taxon>
        <taxon>Metamycoplasma</taxon>
    </lineage>
</organism>
<keyword evidence="1" id="KW-0472">Membrane</keyword>
<evidence type="ECO:0000313" key="4">
    <source>
        <dbReference type="Proteomes" id="UP001460679"/>
    </source>
</evidence>
<proteinExistence type="predicted"/>
<dbReference type="InterPro" id="IPR003593">
    <property type="entry name" value="AAA+_ATPase"/>
</dbReference>
<feature type="transmembrane region" description="Helical" evidence="1">
    <location>
        <begin position="20"/>
        <end position="39"/>
    </location>
</feature>
<dbReference type="NCBIfam" id="NF045975">
    <property type="entry name" value="VirB4_plasma"/>
    <property type="match status" value="1"/>
</dbReference>
<dbReference type="InterPro" id="IPR051162">
    <property type="entry name" value="T4SS_component"/>
</dbReference>
<accession>A0ABZ2RNF0</accession>
<dbReference type="InterPro" id="IPR027417">
    <property type="entry name" value="P-loop_NTPase"/>
</dbReference>
<sequence length="917" mass="107491">MKQAKNLKQNKIIIFRDFSLLDISVSFVLSVLAILVGLILPLKGIYKLFSFIGLVIAFNLLLIKNSKHNCRLYVLVFRQFLYLISIKTYKKNTKQETYFLVPYSGFSKNGSLIANNKVVGKSYTKIIKFSGKNIWNEEETDIKRFLDNIQRIIELVDGKISFIRLKQKSNYDKNFDFIDKNITENNNFKKSKYSQNFKDYYAETIKDIGFLNNDLLVDNYYISLTTLKDNRIDNQLDLISSELNNAGLSNEVLDKKATLKLISKLIYKDLSEEEIEELLKDENEVQKQVKSKNFKQRFINFWFNNNDYVYANSKFKKIFSFDEVKFSKNFIKCDDKYLSILKVNDVPSTLSESYLDTLLNNDSTFILNLSKVNSNTQEKIIDTALKNLEINARDTKSHYKSNLSNNEIENVEFLLEQVQEKSVNLFNASIYLISCAESEKELKKINEDLYIENRKYNFYLNNYIFRQFEIFGNIFLRYNKVFNDDLIMTSKNIVWGWSFNNDKVNDGNSLFLGTSLSTDEEIIFNQFYLKDKNRSNHNMFINGSSGSGKSTVLKKILANNLVENNRVYLLDTQNEYGKINKYFGADEINFGGGTTKLNPLQVVVKLIDKQQKNNLEIIFNKHREWLENYFTLAISELRENEIRALIKLINELYLQKGVYNLQTIEELKTFDWMTIDDLIQYIKEKKEKVNKNVFLEEYIMLEKLQEILTYFYGEHGKYRLLYNGKTNINFDNYFVCFNTSQLFNNSNNSSEKLGIFILLSFLQDKIYDNFVKNKDKKTLIIIDEVHRYFNNDITLQMLFDLTKTVRKFNTGLILATQNTSDLFINKDGVQKAMGIFNNCQYLLFLALRQNDIELISQNFKANGGLTQSEIRFLANAEIGNGIFSLNTKHKIPLKIYYNDLEKELFFDKGEIGKYNEQ</sequence>
<dbReference type="Pfam" id="PF19044">
    <property type="entry name" value="P-loop_TraG"/>
    <property type="match status" value="1"/>
</dbReference>
<dbReference type="PANTHER" id="PTHR30121">
    <property type="entry name" value="UNCHARACTERIZED PROTEIN YJGR-RELATED"/>
    <property type="match status" value="1"/>
</dbReference>
<dbReference type="PANTHER" id="PTHR30121:SF6">
    <property type="entry name" value="SLR6007 PROTEIN"/>
    <property type="match status" value="1"/>
</dbReference>
<dbReference type="RefSeq" id="WP_205498835.1">
    <property type="nucleotide sequence ID" value="NZ_CP148066.1"/>
</dbReference>
<protein>
    <submittedName>
        <fullName evidence="3">Zonular occludens toxin domain-containing protein</fullName>
    </submittedName>
</protein>
<evidence type="ECO:0000256" key="1">
    <source>
        <dbReference type="SAM" id="Phobius"/>
    </source>
</evidence>
<dbReference type="SMART" id="SM00382">
    <property type="entry name" value="AAA"/>
    <property type="match status" value="1"/>
</dbReference>
<dbReference type="Gene3D" id="1.10.8.730">
    <property type="match status" value="1"/>
</dbReference>
<gene>
    <name evidence="3" type="ORF">WG616_00805</name>
</gene>
<dbReference type="Gene3D" id="3.40.50.300">
    <property type="entry name" value="P-loop containing nucleotide triphosphate hydrolases"/>
    <property type="match status" value="1"/>
</dbReference>
<reference evidence="3" key="1">
    <citation type="submission" date="2024-03" db="EMBL/GenBank/DDBJ databases">
        <title>Complete genome sequence of Mycoplasma gypis type strain B1/T1.</title>
        <authorList>
            <person name="Spergser J."/>
        </authorList>
    </citation>
    <scope>NUCLEOTIDE SEQUENCE [LARGE SCALE GENOMIC DNA]</scope>
    <source>
        <strain evidence="3">B1/T1</strain>
    </source>
</reference>